<dbReference type="Proteomes" id="UP000228886">
    <property type="component" value="Unassembled WGS sequence"/>
</dbReference>
<feature type="domain" description="Mce/MlaD" evidence="2">
    <location>
        <begin position="37"/>
        <end position="114"/>
    </location>
</feature>
<dbReference type="Pfam" id="PF02470">
    <property type="entry name" value="MlaD"/>
    <property type="match status" value="1"/>
</dbReference>
<evidence type="ECO:0000313" key="3">
    <source>
        <dbReference type="EMBL" id="PIV64405.1"/>
    </source>
</evidence>
<proteinExistence type="predicted"/>
<dbReference type="AlphaFoldDB" id="A0A2M7E9N1"/>
<organism evidence="3 4">
    <name type="scientific">bacterium (Candidatus Ratteibacteria) CG01_land_8_20_14_3_00_40_19</name>
    <dbReference type="NCBI Taxonomy" id="2014290"/>
    <lineage>
        <taxon>Bacteria</taxon>
        <taxon>Candidatus Ratteibacteria</taxon>
    </lineage>
</organism>
<feature type="transmembrane region" description="Helical" evidence="1">
    <location>
        <begin position="12"/>
        <end position="33"/>
    </location>
</feature>
<dbReference type="InterPro" id="IPR003399">
    <property type="entry name" value="Mce/MlaD"/>
</dbReference>
<evidence type="ECO:0000259" key="2">
    <source>
        <dbReference type="Pfam" id="PF02470"/>
    </source>
</evidence>
<evidence type="ECO:0000313" key="4">
    <source>
        <dbReference type="Proteomes" id="UP000228886"/>
    </source>
</evidence>
<evidence type="ECO:0000256" key="1">
    <source>
        <dbReference type="SAM" id="Phobius"/>
    </source>
</evidence>
<sequence length="335" mass="37211">MKNKGLELKVGIFLLLGFVALGAFIFSKGLLVLRKEGYEIKVAFSFVSGLEPGAPVRVSGVRVGEVKGMEIIYQEKPKVIVTLWLNEKVKLRRGSQILIRSIGLIGDKYVEIMPTSFTDTPLIGDKDFIQGIDPIPMERLVNLGEDMIRDVTQVLSAANEILSDKEMKISLNKIFKDFLALTKGGNELISKIDSLVGKTEGSVTAFKNLLETNKENLQATVANSKQVTVNLKESTEKINKFLKIAEEGKSTFGKLVKDEKLYSDLRSVLAEIETSALSFRQSAKEFNVTLSKIASEKGTIGKLISSDELHQEALSLLKEIREHPWRLLRTPKGEK</sequence>
<dbReference type="PANTHER" id="PTHR33371:SF4">
    <property type="entry name" value="INTERMEMBRANE PHOSPHOLIPID TRANSPORT SYSTEM BINDING PROTEIN MLAD"/>
    <property type="match status" value="1"/>
</dbReference>
<comment type="caution">
    <text evidence="3">The sequence shown here is derived from an EMBL/GenBank/DDBJ whole genome shotgun (WGS) entry which is preliminary data.</text>
</comment>
<dbReference type="InterPro" id="IPR052336">
    <property type="entry name" value="MlaD_Phospholipid_Transporter"/>
</dbReference>
<accession>A0A2M7E9N1</accession>
<reference evidence="4" key="1">
    <citation type="submission" date="2017-09" db="EMBL/GenBank/DDBJ databases">
        <title>Depth-based differentiation of microbial function through sediment-hosted aquifers and enrichment of novel symbionts in the deep terrestrial subsurface.</title>
        <authorList>
            <person name="Probst A.J."/>
            <person name="Ladd B."/>
            <person name="Jarett J.K."/>
            <person name="Geller-Mcgrath D.E."/>
            <person name="Sieber C.M.K."/>
            <person name="Emerson J.B."/>
            <person name="Anantharaman K."/>
            <person name="Thomas B.C."/>
            <person name="Malmstrom R."/>
            <person name="Stieglmeier M."/>
            <person name="Klingl A."/>
            <person name="Woyke T."/>
            <person name="Ryan C.M."/>
            <person name="Banfield J.F."/>
        </authorList>
    </citation>
    <scope>NUCLEOTIDE SEQUENCE [LARGE SCALE GENOMIC DNA]</scope>
</reference>
<name>A0A2M7E9N1_9BACT</name>
<dbReference type="EMBL" id="PETL01000115">
    <property type="protein sequence ID" value="PIV64405.1"/>
    <property type="molecule type" value="Genomic_DNA"/>
</dbReference>
<dbReference type="PANTHER" id="PTHR33371">
    <property type="entry name" value="INTERMEMBRANE PHOSPHOLIPID TRANSPORT SYSTEM BINDING PROTEIN MLAD-RELATED"/>
    <property type="match status" value="1"/>
</dbReference>
<keyword evidence="1" id="KW-1133">Transmembrane helix</keyword>
<protein>
    <recommendedName>
        <fullName evidence="2">Mce/MlaD domain-containing protein</fullName>
    </recommendedName>
</protein>
<keyword evidence="1" id="KW-0812">Transmembrane</keyword>
<keyword evidence="1" id="KW-0472">Membrane</keyword>
<gene>
    <name evidence="3" type="ORF">COS11_02345</name>
</gene>